<reference evidence="1 2" key="1">
    <citation type="submission" date="2015-01" db="EMBL/GenBank/DDBJ databases">
        <title>The Genome Sequence of Rhinocladiella mackenzie CBS 650.93.</title>
        <authorList>
            <consortium name="The Broad Institute Genomics Platform"/>
            <person name="Cuomo C."/>
            <person name="de Hoog S."/>
            <person name="Gorbushina A."/>
            <person name="Stielow B."/>
            <person name="Teixiera M."/>
            <person name="Abouelleil A."/>
            <person name="Chapman S.B."/>
            <person name="Priest M."/>
            <person name="Young S.K."/>
            <person name="Wortman J."/>
            <person name="Nusbaum C."/>
            <person name="Birren B."/>
        </authorList>
    </citation>
    <scope>NUCLEOTIDE SEQUENCE [LARGE SCALE GENOMIC DNA]</scope>
    <source>
        <strain evidence="1 2">CBS 650.93</strain>
    </source>
</reference>
<name>A0A0D2IIH9_9EURO</name>
<sequence length="104" mass="11610">MAPEGARERGMHRYAHYWIRHRVLMLISKAGIISPGSRHSSPPILNERLISLLASQITGTDRDKALTAFAQLGCLRLNAKRGVVTLLDRTKQYIIAEATNPSLF</sequence>
<dbReference type="OrthoDB" id="303614at2759"/>
<organism evidence="1 2">
    <name type="scientific">Rhinocladiella mackenziei CBS 650.93</name>
    <dbReference type="NCBI Taxonomy" id="1442369"/>
    <lineage>
        <taxon>Eukaryota</taxon>
        <taxon>Fungi</taxon>
        <taxon>Dikarya</taxon>
        <taxon>Ascomycota</taxon>
        <taxon>Pezizomycotina</taxon>
        <taxon>Eurotiomycetes</taxon>
        <taxon>Chaetothyriomycetidae</taxon>
        <taxon>Chaetothyriales</taxon>
        <taxon>Herpotrichiellaceae</taxon>
        <taxon>Rhinocladiella</taxon>
    </lineage>
</organism>
<accession>A0A0D2IIH9</accession>
<dbReference type="Proteomes" id="UP000053617">
    <property type="component" value="Unassembled WGS sequence"/>
</dbReference>
<dbReference type="HOGENOM" id="CLU_2251560_0_0_1"/>
<evidence type="ECO:0000313" key="1">
    <source>
        <dbReference type="EMBL" id="KIX03096.1"/>
    </source>
</evidence>
<proteinExistence type="predicted"/>
<keyword evidence="2" id="KW-1185">Reference proteome</keyword>
<dbReference type="AlphaFoldDB" id="A0A0D2IIH9"/>
<dbReference type="RefSeq" id="XP_013270232.1">
    <property type="nucleotide sequence ID" value="XM_013414778.1"/>
</dbReference>
<dbReference type="STRING" id="1442369.A0A0D2IIH9"/>
<dbReference type="EMBL" id="KN847479">
    <property type="protein sequence ID" value="KIX03096.1"/>
    <property type="molecule type" value="Genomic_DNA"/>
</dbReference>
<protein>
    <submittedName>
        <fullName evidence="1">Uncharacterized protein</fullName>
    </submittedName>
</protein>
<dbReference type="GeneID" id="25294717"/>
<dbReference type="VEuPathDB" id="FungiDB:Z518_06646"/>
<evidence type="ECO:0000313" key="2">
    <source>
        <dbReference type="Proteomes" id="UP000053617"/>
    </source>
</evidence>
<gene>
    <name evidence="1" type="ORF">Z518_06646</name>
</gene>